<dbReference type="InterPro" id="IPR000847">
    <property type="entry name" value="LysR_HTH_N"/>
</dbReference>
<evidence type="ECO:0000256" key="5">
    <source>
        <dbReference type="ARBA" id="ARBA00023163"/>
    </source>
</evidence>
<dbReference type="PANTHER" id="PTHR30293:SF0">
    <property type="entry name" value="NITROGEN ASSIMILATION REGULATORY PROTEIN NAC"/>
    <property type="match status" value="1"/>
</dbReference>
<dbReference type="Gene3D" id="3.40.190.290">
    <property type="match status" value="1"/>
</dbReference>
<proteinExistence type="inferred from homology"/>
<dbReference type="InterPro" id="IPR036390">
    <property type="entry name" value="WH_DNA-bd_sf"/>
</dbReference>
<dbReference type="GO" id="GO:0003677">
    <property type="term" value="F:DNA binding"/>
    <property type="evidence" value="ECO:0007669"/>
    <property type="project" value="UniProtKB-KW"/>
</dbReference>
<keyword evidence="3" id="KW-0238">DNA-binding</keyword>
<evidence type="ECO:0000256" key="4">
    <source>
        <dbReference type="ARBA" id="ARBA00023159"/>
    </source>
</evidence>
<dbReference type="RefSeq" id="WP_125016876.1">
    <property type="nucleotide sequence ID" value="NZ_QWEZ01000002.1"/>
</dbReference>
<comment type="similarity">
    <text evidence="1">Belongs to the LysR transcriptional regulatory family.</text>
</comment>
<keyword evidence="4" id="KW-0010">Activator</keyword>
<evidence type="ECO:0000256" key="2">
    <source>
        <dbReference type="ARBA" id="ARBA00023015"/>
    </source>
</evidence>
<reference evidence="7 8" key="2">
    <citation type="submission" date="2018-12" db="EMBL/GenBank/DDBJ databases">
        <title>Simiduia agarivorans gen. nov., sp. nov., a marine, agarolytic bacterium isolated from shallow coastal water from Keelung, Taiwan.</title>
        <authorList>
            <person name="Shieh W.Y."/>
        </authorList>
    </citation>
    <scope>NUCLEOTIDE SEQUENCE [LARGE SCALE GENOMIC DNA]</scope>
    <source>
        <strain evidence="7 8">GTF-13</strain>
    </source>
</reference>
<feature type="domain" description="HTH lysR-type" evidence="6">
    <location>
        <begin position="1"/>
        <end position="58"/>
    </location>
</feature>
<protein>
    <submittedName>
        <fullName evidence="7">LysR family transcriptional regulator</fullName>
    </submittedName>
</protein>
<dbReference type="Gene3D" id="1.10.10.10">
    <property type="entry name" value="Winged helix-like DNA-binding domain superfamily/Winged helix DNA-binding domain"/>
    <property type="match status" value="1"/>
</dbReference>
<dbReference type="InterPro" id="IPR036388">
    <property type="entry name" value="WH-like_DNA-bd_sf"/>
</dbReference>
<dbReference type="PROSITE" id="PS50931">
    <property type="entry name" value="HTH_LYSR"/>
    <property type="match status" value="1"/>
</dbReference>
<dbReference type="SUPFAM" id="SSF46785">
    <property type="entry name" value="Winged helix' DNA-binding domain"/>
    <property type="match status" value="1"/>
</dbReference>
<evidence type="ECO:0000313" key="7">
    <source>
        <dbReference type="EMBL" id="RRJ82802.1"/>
    </source>
</evidence>
<accession>A0A3P3VJE4</accession>
<dbReference type="PANTHER" id="PTHR30293">
    <property type="entry name" value="TRANSCRIPTIONAL REGULATORY PROTEIN NAC-RELATED"/>
    <property type="match status" value="1"/>
</dbReference>
<keyword evidence="5" id="KW-0804">Transcription</keyword>
<dbReference type="SUPFAM" id="SSF53850">
    <property type="entry name" value="Periplasmic binding protein-like II"/>
    <property type="match status" value="1"/>
</dbReference>
<gene>
    <name evidence="7" type="ORF">D0544_13195</name>
</gene>
<reference evidence="7 8" key="1">
    <citation type="submission" date="2018-08" db="EMBL/GenBank/DDBJ databases">
        <authorList>
            <person name="Khan S.A."/>
        </authorList>
    </citation>
    <scope>NUCLEOTIDE SEQUENCE [LARGE SCALE GENOMIC DNA]</scope>
    <source>
        <strain evidence="7 8">GTF-13</strain>
    </source>
</reference>
<organism evidence="7 8">
    <name type="scientific">Aestuariirhabdus litorea</name>
    <dbReference type="NCBI Taxonomy" id="2528527"/>
    <lineage>
        <taxon>Bacteria</taxon>
        <taxon>Pseudomonadati</taxon>
        <taxon>Pseudomonadota</taxon>
        <taxon>Gammaproteobacteria</taxon>
        <taxon>Oceanospirillales</taxon>
        <taxon>Aestuariirhabdaceae</taxon>
        <taxon>Aestuariirhabdus</taxon>
    </lineage>
</organism>
<keyword evidence="2" id="KW-0805">Transcription regulation</keyword>
<dbReference type="FunFam" id="1.10.10.10:FF:000001">
    <property type="entry name" value="LysR family transcriptional regulator"/>
    <property type="match status" value="1"/>
</dbReference>
<evidence type="ECO:0000259" key="6">
    <source>
        <dbReference type="PROSITE" id="PS50931"/>
    </source>
</evidence>
<dbReference type="EMBL" id="QWEZ01000002">
    <property type="protein sequence ID" value="RRJ82802.1"/>
    <property type="molecule type" value="Genomic_DNA"/>
</dbReference>
<dbReference type="InterPro" id="IPR005119">
    <property type="entry name" value="LysR_subst-bd"/>
</dbReference>
<dbReference type="AlphaFoldDB" id="A0A3P3VJE4"/>
<dbReference type="GO" id="GO:0003700">
    <property type="term" value="F:DNA-binding transcription factor activity"/>
    <property type="evidence" value="ECO:0007669"/>
    <property type="project" value="InterPro"/>
</dbReference>
<dbReference type="Proteomes" id="UP000280792">
    <property type="component" value="Unassembled WGS sequence"/>
</dbReference>
<evidence type="ECO:0000256" key="1">
    <source>
        <dbReference type="ARBA" id="ARBA00009437"/>
    </source>
</evidence>
<dbReference type="PRINTS" id="PR00039">
    <property type="entry name" value="HTHLYSR"/>
</dbReference>
<evidence type="ECO:0000313" key="8">
    <source>
        <dbReference type="Proteomes" id="UP000280792"/>
    </source>
</evidence>
<dbReference type="Pfam" id="PF03466">
    <property type="entry name" value="LysR_substrate"/>
    <property type="match status" value="1"/>
</dbReference>
<evidence type="ECO:0000256" key="3">
    <source>
        <dbReference type="ARBA" id="ARBA00023125"/>
    </source>
</evidence>
<comment type="caution">
    <text evidence="7">The sequence shown here is derived from an EMBL/GenBank/DDBJ whole genome shotgun (WGS) entry which is preliminary data.</text>
</comment>
<name>A0A3P3VJE4_9GAMM</name>
<keyword evidence="8" id="KW-1185">Reference proteome</keyword>
<dbReference type="Pfam" id="PF00126">
    <property type="entry name" value="HTH_1"/>
    <property type="match status" value="1"/>
</dbReference>
<dbReference type="GO" id="GO:2000142">
    <property type="term" value="P:regulation of DNA-templated transcription initiation"/>
    <property type="evidence" value="ECO:0007669"/>
    <property type="project" value="TreeGrafter"/>
</dbReference>
<sequence length="302" mass="33351">MDLKSLKIFLRVCEMGSLTKAAIALGVTQPTLSRAIGSLEDEFGGSLFYRTGRGVEVTDFGKTVLPLARNLVAHADEMVTDIREQGKSPTGTVVLGVLPSMTQHLAARLFEVVRAQYPGVRLRIYEGFSDKIDEWLASGFIDIGILSRYRATRPQQEEVLLNSGLMLVGPPSEKPVPEQIDFHKLVGLPLVLPVSPNGLRLLVDETANRLDIKLNVILEADSLSTQKDVIQQCGCYSVLSARAVFHERQAGLVSASQIINPVLTRQAILTSTTHRPLSRSSREVLRLMHQVIDELRTQMGWE</sequence>